<evidence type="ECO:0000313" key="2">
    <source>
        <dbReference type="EMBL" id="MBB6559592.1"/>
    </source>
</evidence>
<dbReference type="AlphaFoldDB" id="A0A7X0U8U0"/>
<dbReference type="Proteomes" id="UP000575083">
    <property type="component" value="Unassembled WGS sequence"/>
</dbReference>
<dbReference type="EMBL" id="JACHLK010000003">
    <property type="protein sequence ID" value="MBB6559592.1"/>
    <property type="molecule type" value="Genomic_DNA"/>
</dbReference>
<feature type="region of interest" description="Disordered" evidence="1">
    <location>
        <begin position="1"/>
        <end position="24"/>
    </location>
</feature>
<feature type="region of interest" description="Disordered" evidence="1">
    <location>
        <begin position="450"/>
        <end position="471"/>
    </location>
</feature>
<reference evidence="2 3" key="1">
    <citation type="submission" date="2020-08" db="EMBL/GenBank/DDBJ databases">
        <title>Functional genomics of gut bacteria from endangered species of beetles.</title>
        <authorList>
            <person name="Carlos-Shanley C."/>
        </authorList>
    </citation>
    <scope>NUCLEOTIDE SEQUENCE [LARGE SCALE GENOMIC DNA]</scope>
    <source>
        <strain evidence="2 3">S00198</strain>
    </source>
</reference>
<organism evidence="2 3">
    <name type="scientific">Acidovorax soli</name>
    <dbReference type="NCBI Taxonomy" id="592050"/>
    <lineage>
        <taxon>Bacteria</taxon>
        <taxon>Pseudomonadati</taxon>
        <taxon>Pseudomonadota</taxon>
        <taxon>Betaproteobacteria</taxon>
        <taxon>Burkholderiales</taxon>
        <taxon>Comamonadaceae</taxon>
        <taxon>Acidovorax</taxon>
    </lineage>
</organism>
<dbReference type="RefSeq" id="WP_184856986.1">
    <property type="nucleotide sequence ID" value="NZ_JACHLK010000003.1"/>
</dbReference>
<comment type="caution">
    <text evidence="2">The sequence shown here is derived from an EMBL/GenBank/DDBJ whole genome shotgun (WGS) entry which is preliminary data.</text>
</comment>
<accession>A0A7X0U8U0</accession>
<evidence type="ECO:0000256" key="1">
    <source>
        <dbReference type="SAM" id="MobiDB-lite"/>
    </source>
</evidence>
<feature type="compositionally biased region" description="Polar residues" evidence="1">
    <location>
        <begin position="766"/>
        <end position="778"/>
    </location>
</feature>
<evidence type="ECO:0000313" key="3">
    <source>
        <dbReference type="Proteomes" id="UP000575083"/>
    </source>
</evidence>
<sequence length="778" mass="86104">MLNHAHDTAEYDEDGAPLTPEGDVPLTLAEYTDIIREIEAQPPWRGAADREMDYADGNQLNSDLLRANADLGIPPAVEDKTGPMMLALQGYETAIRTDWRVKPNGNAGGQDVADALNFKLNEAERHSKADRACSDAFRPQAGVGLGWVEVSRSSDPFEYPYQCVHVHRNEIHWDWASKKDLLEDARYLRRLRWMHPSRLLSIFKEHRELIKQYGKYGASWWSTAESIETLEGGASTGLRNSWNQARGWTVAEDRFYNPLTTEVCVAEVWYRRWVEVGVLTSPDGRVVEYDENNQAHNYAIATGTTKYTLATVARVRRSYWLGPHCLHDSPTPYAHRHFPYVPFFGFREDGTTVPYGYIRGVMYQQDSLNSGSALLRWGMGAVRTERTKGAVAMTDEQYRKQIGRRNADIVLNPAAMAQPGARHEVIRDFQLTDQQFRMLDDARGAIDRIGATPNAFTGRPGTARSGQQEDRQVDQANQGLGRMMDNHKAARTQVGELLLSMIVEDIGDSAQAVVIPGDAVSAERTIHINKPEIDEVTGYPYLSNDLQRTRLMVGVSDAPSSSTYQGQQLNALSEATKSMPPQYQSIMAQYLVALTDIPFKDKITEALRAAAQQETPEQIEARIAQAVQDALDRSGLEVKMREIALKEKKGDAEIEKLMREAVNIGVQTAFSAMQTGTQVAQMPMIAPIADKVMQGAGWRPTPGGVDPNIPVADTTAAMNIKSPYIQGEGPELEAEAGEGAATEVRQNTSPQFPPVPQDGPSAMQGIETSSTADNLQAA</sequence>
<dbReference type="InterPro" id="IPR032427">
    <property type="entry name" value="P22_portal"/>
</dbReference>
<name>A0A7X0U8U0_9BURK</name>
<evidence type="ECO:0008006" key="4">
    <source>
        <dbReference type="Google" id="ProtNLM"/>
    </source>
</evidence>
<feature type="region of interest" description="Disordered" evidence="1">
    <location>
        <begin position="730"/>
        <end position="778"/>
    </location>
</feature>
<proteinExistence type="predicted"/>
<protein>
    <recommendedName>
        <fullName evidence="4">Phage P22-like portal protein</fullName>
    </recommendedName>
</protein>
<dbReference type="Pfam" id="PF16510">
    <property type="entry name" value="P22_portal"/>
    <property type="match status" value="1"/>
</dbReference>
<keyword evidence="3" id="KW-1185">Reference proteome</keyword>
<gene>
    <name evidence="2" type="ORF">HNP48_002259</name>
</gene>